<accession>A0ACB0IVM6</accession>
<dbReference type="Proteomes" id="UP001177021">
    <property type="component" value="Unassembled WGS sequence"/>
</dbReference>
<name>A0ACB0IVM6_TRIPR</name>
<protein>
    <submittedName>
        <fullName evidence="1">Uncharacterized protein</fullName>
    </submittedName>
</protein>
<reference evidence="1" key="1">
    <citation type="submission" date="2023-10" db="EMBL/GenBank/DDBJ databases">
        <authorList>
            <person name="Rodriguez Cubillos JULIANA M."/>
            <person name="De Vega J."/>
        </authorList>
    </citation>
    <scope>NUCLEOTIDE SEQUENCE</scope>
</reference>
<sequence>MRKLSMHKNDGEMGFKSLHTFNLPMLGKQSWRVMSNPDILISKIYKAKYFPHCDFFDSKLGHNPSFVWRSICNSKFILRAGSRRRIGNGQDIPLFNENCLYDASSVSIQQTEVLIDASVTVANIIIPDEKCWNVPLITMMFEPNRVAKIIATPLYKSVSDDKRIWRVENNGICPNGTNIWGMCNFNPIIASAMQNIHHAVELVFHLVQQLNAFDYSLLDCRTMHASRTGPSVQPRVQEHKWKKPARGWVKCNVDASFSSLHNRLDIGICIRDEFGAYVLGKYEQFTPLCDVKIGEALGLLSALNWVHELNLVPVDFELDSKVVEDNLHSNKSDETELGDIIANCRRLFRNLYNNSSV</sequence>
<dbReference type="EMBL" id="CASHSV030000002">
    <property type="protein sequence ID" value="CAJ2636349.1"/>
    <property type="molecule type" value="Genomic_DNA"/>
</dbReference>
<evidence type="ECO:0000313" key="1">
    <source>
        <dbReference type="EMBL" id="CAJ2636349.1"/>
    </source>
</evidence>
<evidence type="ECO:0000313" key="2">
    <source>
        <dbReference type="Proteomes" id="UP001177021"/>
    </source>
</evidence>
<proteinExistence type="predicted"/>
<comment type="caution">
    <text evidence="1">The sequence shown here is derived from an EMBL/GenBank/DDBJ whole genome shotgun (WGS) entry which is preliminary data.</text>
</comment>
<gene>
    <name evidence="1" type="ORF">MILVUS5_LOCUS6861</name>
</gene>
<organism evidence="1 2">
    <name type="scientific">Trifolium pratense</name>
    <name type="common">Red clover</name>
    <dbReference type="NCBI Taxonomy" id="57577"/>
    <lineage>
        <taxon>Eukaryota</taxon>
        <taxon>Viridiplantae</taxon>
        <taxon>Streptophyta</taxon>
        <taxon>Embryophyta</taxon>
        <taxon>Tracheophyta</taxon>
        <taxon>Spermatophyta</taxon>
        <taxon>Magnoliopsida</taxon>
        <taxon>eudicotyledons</taxon>
        <taxon>Gunneridae</taxon>
        <taxon>Pentapetalae</taxon>
        <taxon>rosids</taxon>
        <taxon>fabids</taxon>
        <taxon>Fabales</taxon>
        <taxon>Fabaceae</taxon>
        <taxon>Papilionoideae</taxon>
        <taxon>50 kb inversion clade</taxon>
        <taxon>NPAAA clade</taxon>
        <taxon>Hologalegina</taxon>
        <taxon>IRL clade</taxon>
        <taxon>Trifolieae</taxon>
        <taxon>Trifolium</taxon>
    </lineage>
</organism>
<keyword evidence="2" id="KW-1185">Reference proteome</keyword>